<keyword evidence="7 8" id="KW-0472">Membrane</keyword>
<evidence type="ECO:0000256" key="3">
    <source>
        <dbReference type="ARBA" id="ARBA00022448"/>
    </source>
</evidence>
<reference evidence="9" key="2">
    <citation type="submission" date="2020-09" db="EMBL/GenBank/DDBJ databases">
        <authorList>
            <person name="Sun Q."/>
            <person name="Ohkuma M."/>
        </authorList>
    </citation>
    <scope>NUCLEOTIDE SEQUENCE</scope>
    <source>
        <strain evidence="9">JCM 15325</strain>
    </source>
</reference>
<dbReference type="AlphaFoldDB" id="A0A917W2E3"/>
<feature type="transmembrane region" description="Helical" evidence="8">
    <location>
        <begin position="165"/>
        <end position="182"/>
    </location>
</feature>
<keyword evidence="4" id="KW-1003">Cell membrane</keyword>
<gene>
    <name evidence="9" type="ORF">GCM10007968_18790</name>
</gene>
<evidence type="ECO:0000256" key="8">
    <source>
        <dbReference type="SAM" id="Phobius"/>
    </source>
</evidence>
<accession>A0A917W2E3</accession>
<keyword evidence="10" id="KW-1185">Reference proteome</keyword>
<dbReference type="RefSeq" id="WP_188802854.1">
    <property type="nucleotide sequence ID" value="NZ_BMOK01000007.1"/>
</dbReference>
<keyword evidence="3" id="KW-0813">Transport</keyword>
<dbReference type="EMBL" id="BMOK01000007">
    <property type="protein sequence ID" value="GGL54946.1"/>
    <property type="molecule type" value="Genomic_DNA"/>
</dbReference>
<feature type="transmembrane region" description="Helical" evidence="8">
    <location>
        <begin position="63"/>
        <end position="85"/>
    </location>
</feature>
<feature type="transmembrane region" description="Helical" evidence="8">
    <location>
        <begin position="188"/>
        <end position="210"/>
    </location>
</feature>
<feature type="transmembrane region" description="Helical" evidence="8">
    <location>
        <begin position="37"/>
        <end position="57"/>
    </location>
</feature>
<evidence type="ECO:0000256" key="5">
    <source>
        <dbReference type="ARBA" id="ARBA00022692"/>
    </source>
</evidence>
<comment type="caution">
    <text evidence="9">The sequence shown here is derived from an EMBL/GenBank/DDBJ whole genome shotgun (WGS) entry which is preliminary data.</text>
</comment>
<keyword evidence="5 8" id="KW-0812">Transmembrane</keyword>
<dbReference type="Gene3D" id="1.20.1530.20">
    <property type="match status" value="2"/>
</dbReference>
<proteinExistence type="inferred from homology"/>
<organism evidence="9 10">
    <name type="scientific">Sporolactobacillus putidus</name>
    <dbReference type="NCBI Taxonomy" id="492735"/>
    <lineage>
        <taxon>Bacteria</taxon>
        <taxon>Bacillati</taxon>
        <taxon>Bacillota</taxon>
        <taxon>Bacilli</taxon>
        <taxon>Bacillales</taxon>
        <taxon>Sporolactobacillaceae</taxon>
        <taxon>Sporolactobacillus</taxon>
    </lineage>
</organism>
<keyword evidence="6 8" id="KW-1133">Transmembrane helix</keyword>
<evidence type="ECO:0000313" key="9">
    <source>
        <dbReference type="EMBL" id="GGL54946.1"/>
    </source>
</evidence>
<dbReference type="PANTHER" id="PTHR36838">
    <property type="entry name" value="AUXIN EFFLUX CARRIER FAMILY PROTEIN"/>
    <property type="match status" value="1"/>
</dbReference>
<feature type="transmembrane region" description="Helical" evidence="8">
    <location>
        <begin position="222"/>
        <end position="243"/>
    </location>
</feature>
<dbReference type="Proteomes" id="UP000654670">
    <property type="component" value="Unassembled WGS sequence"/>
</dbReference>
<evidence type="ECO:0000256" key="2">
    <source>
        <dbReference type="ARBA" id="ARBA00010145"/>
    </source>
</evidence>
<dbReference type="InterPro" id="IPR038770">
    <property type="entry name" value="Na+/solute_symporter_sf"/>
</dbReference>
<comment type="similarity">
    <text evidence="2">Belongs to the auxin efflux carrier (TC 2.A.69) family.</text>
</comment>
<evidence type="ECO:0000313" key="10">
    <source>
        <dbReference type="Proteomes" id="UP000654670"/>
    </source>
</evidence>
<evidence type="ECO:0000256" key="7">
    <source>
        <dbReference type="ARBA" id="ARBA00023136"/>
    </source>
</evidence>
<evidence type="ECO:0000256" key="6">
    <source>
        <dbReference type="ARBA" id="ARBA00022989"/>
    </source>
</evidence>
<feature type="transmembrane region" description="Helical" evidence="8">
    <location>
        <begin position="279"/>
        <end position="299"/>
    </location>
</feature>
<dbReference type="GO" id="GO:0005886">
    <property type="term" value="C:plasma membrane"/>
    <property type="evidence" value="ECO:0007669"/>
    <property type="project" value="UniProtKB-SubCell"/>
</dbReference>
<dbReference type="PANTHER" id="PTHR36838:SF1">
    <property type="entry name" value="SLR1864 PROTEIN"/>
    <property type="match status" value="1"/>
</dbReference>
<dbReference type="GO" id="GO:0055085">
    <property type="term" value="P:transmembrane transport"/>
    <property type="evidence" value="ECO:0007669"/>
    <property type="project" value="InterPro"/>
</dbReference>
<dbReference type="InterPro" id="IPR004776">
    <property type="entry name" value="Mem_transp_PIN-like"/>
</dbReference>
<feature type="transmembrane region" description="Helical" evidence="8">
    <location>
        <begin position="97"/>
        <end position="118"/>
    </location>
</feature>
<evidence type="ECO:0000256" key="1">
    <source>
        <dbReference type="ARBA" id="ARBA00004651"/>
    </source>
</evidence>
<feature type="transmembrane region" description="Helical" evidence="8">
    <location>
        <begin position="6"/>
        <end position="25"/>
    </location>
</feature>
<protein>
    <submittedName>
        <fullName evidence="9">Transporter</fullName>
    </submittedName>
</protein>
<sequence length="302" mass="32490">MYAYLHLLISITVPIIMICTCGVLLQKRRPVDTKLLADITLYILAPALILSALSGSHLQGGNVLHIVLFTLVMTVLQWGLAVFTSRCARLPENATRALTLTTLFSNANNYGLPVLLLAFGRQGFSLGAVYVIGQIILVNVLGMYVASRSSMNGKQALEHIFKSPIIYACLVGIVLDVLHLPLPPGTDTAVQMLGTAYPTLVLLILGIKLGNTKLSGLHRRDVWLGVMLRIAAVPVLAKLVLFVLGIHGLLASVLFVEISMPAAINTVTLAEKFDGETQLVSLIVSITTVLSFVYLPLLISLG</sequence>
<comment type="subcellular location">
    <subcellularLocation>
        <location evidence="1">Cell membrane</location>
        <topology evidence="1">Multi-pass membrane protein</topology>
    </subcellularLocation>
</comment>
<reference evidence="9" key="1">
    <citation type="journal article" date="2014" name="Int. J. Syst. Evol. Microbiol.">
        <title>Complete genome sequence of Corynebacterium casei LMG S-19264T (=DSM 44701T), isolated from a smear-ripened cheese.</title>
        <authorList>
            <consortium name="US DOE Joint Genome Institute (JGI-PGF)"/>
            <person name="Walter F."/>
            <person name="Albersmeier A."/>
            <person name="Kalinowski J."/>
            <person name="Ruckert C."/>
        </authorList>
    </citation>
    <scope>NUCLEOTIDE SEQUENCE</scope>
    <source>
        <strain evidence="9">JCM 15325</strain>
    </source>
</reference>
<feature type="transmembrane region" description="Helical" evidence="8">
    <location>
        <begin position="124"/>
        <end position="145"/>
    </location>
</feature>
<dbReference type="Pfam" id="PF03547">
    <property type="entry name" value="Mem_trans"/>
    <property type="match status" value="1"/>
</dbReference>
<name>A0A917W2E3_9BACL</name>
<evidence type="ECO:0000256" key="4">
    <source>
        <dbReference type="ARBA" id="ARBA00022475"/>
    </source>
</evidence>